<comment type="similarity">
    <text evidence="1">Belongs to the sodium:galactoside symporter (TC 2.A.2) family.</text>
</comment>
<feature type="transmembrane region" description="Helical" evidence="2">
    <location>
        <begin position="268"/>
        <end position="286"/>
    </location>
</feature>
<evidence type="ECO:0000256" key="1">
    <source>
        <dbReference type="ARBA" id="ARBA00009617"/>
    </source>
</evidence>
<dbReference type="EMBL" id="CP136921">
    <property type="protein sequence ID" value="WOO33040.1"/>
    <property type="molecule type" value="Genomic_DNA"/>
</dbReference>
<dbReference type="Pfam" id="PF13347">
    <property type="entry name" value="MFS_2"/>
    <property type="match status" value="1"/>
</dbReference>
<dbReference type="RefSeq" id="WP_317702443.1">
    <property type="nucleotide sequence ID" value="NZ_CP136921.1"/>
</dbReference>
<organism evidence="3 4">
    <name type="scientific">Diaphorobacter limosus</name>
    <dbReference type="NCBI Taxonomy" id="3036128"/>
    <lineage>
        <taxon>Bacteria</taxon>
        <taxon>Pseudomonadati</taxon>
        <taxon>Pseudomonadota</taxon>
        <taxon>Betaproteobacteria</taxon>
        <taxon>Burkholderiales</taxon>
        <taxon>Comamonadaceae</taxon>
        <taxon>Diaphorobacter</taxon>
    </lineage>
</organism>
<sequence>MTHTVPWDASQVLPWRAGLAYGLLGLPLAFAALPLYVVLPHYYASNLGLPLASVGALLLLVRLIDAGAEPLLGRLSDQLYRRTAHTVLWVAGAAALLLSGGMAGLFFPPVRGPGALAAWMVAGLLFTCLAHSLLVIAHQAWGVRLGGDTVQRSRIVAWREGPGLIGVVTASALSVAWGAGTMLGVFALALLAGWLALWQAPRPPFSAAPQEGHEGREPRYRQLWQPLTQAPFRRLLTVFLCNGIASAIPAALMLFFAQDRLQATSPQIALFLVLYFVSGALSMPGWLRVVRRFGLERAWLAGMLLAVACFGWAAALQGGQVAAFAVICVLSGAALGADLAVPGALLALLIERSGAQGTNDGAYLGWWNLATKLNLALAAGATLPLLQWLGYLPGSQDPLALQRLAWIYALLPCALKLMAAWLLHRLLIASQNPPQGVTP</sequence>
<feature type="transmembrane region" description="Helical" evidence="2">
    <location>
        <begin position="84"/>
        <end position="107"/>
    </location>
</feature>
<dbReference type="InterPro" id="IPR039672">
    <property type="entry name" value="MFS_2"/>
</dbReference>
<accession>A0ABZ0J458</accession>
<name>A0ABZ0J458_9BURK</name>
<feature type="transmembrane region" description="Helical" evidence="2">
    <location>
        <begin position="20"/>
        <end position="39"/>
    </location>
</feature>
<feature type="transmembrane region" description="Helical" evidence="2">
    <location>
        <begin position="362"/>
        <end position="385"/>
    </location>
</feature>
<dbReference type="SUPFAM" id="SSF103473">
    <property type="entry name" value="MFS general substrate transporter"/>
    <property type="match status" value="1"/>
</dbReference>
<evidence type="ECO:0000313" key="4">
    <source>
        <dbReference type="Proteomes" id="UP001303211"/>
    </source>
</evidence>
<evidence type="ECO:0000313" key="3">
    <source>
        <dbReference type="EMBL" id="WOO33040.1"/>
    </source>
</evidence>
<feature type="transmembrane region" description="Helical" evidence="2">
    <location>
        <begin position="46"/>
        <end position="64"/>
    </location>
</feature>
<dbReference type="PANTHER" id="PTHR11328">
    <property type="entry name" value="MAJOR FACILITATOR SUPERFAMILY DOMAIN-CONTAINING PROTEIN"/>
    <property type="match status" value="1"/>
</dbReference>
<feature type="transmembrane region" description="Helical" evidence="2">
    <location>
        <begin position="321"/>
        <end position="350"/>
    </location>
</feature>
<dbReference type="PANTHER" id="PTHR11328:SF24">
    <property type="entry name" value="MAJOR FACILITATOR SUPERFAMILY (MFS) PROFILE DOMAIN-CONTAINING PROTEIN"/>
    <property type="match status" value="1"/>
</dbReference>
<keyword evidence="4" id="KW-1185">Reference proteome</keyword>
<feature type="transmembrane region" description="Helical" evidence="2">
    <location>
        <begin position="114"/>
        <end position="137"/>
    </location>
</feature>
<proteinExistence type="inferred from homology"/>
<keyword evidence="2" id="KW-0472">Membrane</keyword>
<gene>
    <name evidence="3" type="ORF">P4826_02730</name>
</gene>
<protein>
    <submittedName>
        <fullName evidence="3">MFS transporter</fullName>
    </submittedName>
</protein>
<dbReference type="InterPro" id="IPR036259">
    <property type="entry name" value="MFS_trans_sf"/>
</dbReference>
<dbReference type="Gene3D" id="1.20.1250.20">
    <property type="entry name" value="MFS general substrate transporter like domains"/>
    <property type="match status" value="2"/>
</dbReference>
<keyword evidence="2" id="KW-0812">Transmembrane</keyword>
<evidence type="ECO:0000256" key="2">
    <source>
        <dbReference type="SAM" id="Phobius"/>
    </source>
</evidence>
<reference evidence="3 4" key="1">
    <citation type="submission" date="2023-03" db="EMBL/GenBank/DDBJ databases">
        <title>Diaphorobacter basophil sp. nov., isolated from a sewage-treatment plant.</title>
        <authorList>
            <person name="Yang K."/>
        </authorList>
    </citation>
    <scope>NUCLEOTIDE SEQUENCE [LARGE SCALE GENOMIC DNA]</scope>
    <source>
        <strain evidence="3 4">Y-1</strain>
    </source>
</reference>
<feature type="transmembrane region" description="Helical" evidence="2">
    <location>
        <begin position="235"/>
        <end position="256"/>
    </location>
</feature>
<feature type="transmembrane region" description="Helical" evidence="2">
    <location>
        <begin position="298"/>
        <end position="315"/>
    </location>
</feature>
<keyword evidence="2" id="KW-1133">Transmembrane helix</keyword>
<dbReference type="Proteomes" id="UP001303211">
    <property type="component" value="Chromosome"/>
</dbReference>
<feature type="transmembrane region" description="Helical" evidence="2">
    <location>
        <begin position="405"/>
        <end position="423"/>
    </location>
</feature>
<feature type="transmembrane region" description="Helical" evidence="2">
    <location>
        <begin position="175"/>
        <end position="197"/>
    </location>
</feature>